<name>A0ABN2XRZ9_9ACTN</name>
<feature type="transmembrane region" description="Helical" evidence="2">
    <location>
        <begin position="376"/>
        <end position="395"/>
    </location>
</feature>
<feature type="transmembrane region" description="Helical" evidence="2">
    <location>
        <begin position="402"/>
        <end position="423"/>
    </location>
</feature>
<keyword evidence="2" id="KW-1133">Transmembrane helix</keyword>
<feature type="region of interest" description="Disordered" evidence="1">
    <location>
        <begin position="1"/>
        <end position="119"/>
    </location>
</feature>
<feature type="compositionally biased region" description="Gly residues" evidence="1">
    <location>
        <begin position="69"/>
        <end position="94"/>
    </location>
</feature>
<evidence type="ECO:0000256" key="2">
    <source>
        <dbReference type="SAM" id="Phobius"/>
    </source>
</evidence>
<feature type="transmembrane region" description="Helical" evidence="2">
    <location>
        <begin position="429"/>
        <end position="447"/>
    </location>
</feature>
<keyword evidence="4" id="KW-1185">Reference proteome</keyword>
<feature type="transmembrane region" description="Helical" evidence="2">
    <location>
        <begin position="315"/>
        <end position="343"/>
    </location>
</feature>
<dbReference type="Proteomes" id="UP001500443">
    <property type="component" value="Unassembled WGS sequence"/>
</dbReference>
<reference evidence="3 4" key="1">
    <citation type="journal article" date="2019" name="Int. J. Syst. Evol. Microbiol.">
        <title>The Global Catalogue of Microorganisms (GCM) 10K type strain sequencing project: providing services to taxonomists for standard genome sequencing and annotation.</title>
        <authorList>
            <consortium name="The Broad Institute Genomics Platform"/>
            <consortium name="The Broad Institute Genome Sequencing Center for Infectious Disease"/>
            <person name="Wu L."/>
            <person name="Ma J."/>
        </authorList>
    </citation>
    <scope>NUCLEOTIDE SEQUENCE [LARGE SCALE GENOMIC DNA]</scope>
    <source>
        <strain evidence="3 4">JCM 15481</strain>
    </source>
</reference>
<accession>A0ABN2XRZ9</accession>
<feature type="compositionally biased region" description="Basic and acidic residues" evidence="1">
    <location>
        <begin position="1"/>
        <end position="10"/>
    </location>
</feature>
<feature type="transmembrane region" description="Helical" evidence="2">
    <location>
        <begin position="149"/>
        <end position="169"/>
    </location>
</feature>
<sequence length="728" mass="76190">MTTVQPDREAAAGGRAASGDAAGAAADAAVPAPASADPAESGGPKGASGAAGDGGGGDNTDVGRDDDGGGAVRGGDGAGTAGTGAGAGLAGPGGAPARTDPATGTGAPAPTGPATARRPFGDRLRAALPGSRPLPDQLRDLLRWLAQRPVLTTLVTAGVLHILWLLLLANEGGDLAAQDAWAEFAGRHPSTAYNFAWYGGLHPVSYSVISPYLMAVLGVRTTMVLAGTLSAGVLALILARCRQVPRPLVPSLWGALALLGNAASGRVTFGLGLLFGLVAIALVFPGDRDDEDEGDDGAGGAGKGRRRVGGWRGTAVVLSTMLATAASPVAGLFVGLVAGVLFLQKRRTEAYLLGLAPPVVVALSTWLFPFQGTQPMPWISAVAPMITAALIWLMAPESWRTVRIGAAVYFLGTLACWVIPSPIGSNVERLALIFGGTVLLVIAQSGTRPAAPRLLRSVAAVYLAFAAITVWTVVKPVVDLVLTSPDAAWTRELAPLVDQLRQVDAEAGRVEVVPVRSHREASALAPYVSLARGWNRQADLDRHEIFYDGSLTPETYRGWLKHWAVRYVVLPVEDRPDTGAHEEAEIVAQGQPYLTEIWADANWRLFRVNNPTPLVEAPAEVRRADEGELVIDVKYAGPVLVRVPFSPWLGLVDEDGEGVEAPQVLDDDGSDDPDVDGVREWSESGQLYVNPEGCVTKAGDWTRLHAPRPGTYRISAPYQLPRGTQCPE</sequence>
<organism evidence="3 4">
    <name type="scientific">Streptomyces synnematoformans</name>
    <dbReference type="NCBI Taxonomy" id="415721"/>
    <lineage>
        <taxon>Bacteria</taxon>
        <taxon>Bacillati</taxon>
        <taxon>Actinomycetota</taxon>
        <taxon>Actinomycetes</taxon>
        <taxon>Kitasatosporales</taxon>
        <taxon>Streptomycetaceae</taxon>
        <taxon>Streptomyces</taxon>
    </lineage>
</organism>
<proteinExistence type="predicted"/>
<evidence type="ECO:0000313" key="3">
    <source>
        <dbReference type="EMBL" id="GAA2114797.1"/>
    </source>
</evidence>
<feature type="compositionally biased region" description="Low complexity" evidence="1">
    <location>
        <begin position="11"/>
        <end position="42"/>
    </location>
</feature>
<feature type="transmembrane region" description="Helical" evidence="2">
    <location>
        <begin position="251"/>
        <end position="284"/>
    </location>
</feature>
<keyword evidence="2" id="KW-0812">Transmembrane</keyword>
<feature type="compositionally biased region" description="Gly residues" evidence="1">
    <location>
        <begin position="43"/>
        <end position="58"/>
    </location>
</feature>
<gene>
    <name evidence="3" type="ORF">GCM10009802_14400</name>
</gene>
<feature type="compositionally biased region" description="Low complexity" evidence="1">
    <location>
        <begin position="95"/>
        <end position="118"/>
    </location>
</feature>
<keyword evidence="2" id="KW-0472">Membrane</keyword>
<feature type="transmembrane region" description="Helical" evidence="2">
    <location>
        <begin position="350"/>
        <end position="370"/>
    </location>
</feature>
<dbReference type="EMBL" id="BAAAPF010000025">
    <property type="protein sequence ID" value="GAA2114797.1"/>
    <property type="molecule type" value="Genomic_DNA"/>
</dbReference>
<comment type="caution">
    <text evidence="3">The sequence shown here is derived from an EMBL/GenBank/DDBJ whole genome shotgun (WGS) entry which is preliminary data.</text>
</comment>
<dbReference type="RefSeq" id="WP_344288962.1">
    <property type="nucleotide sequence ID" value="NZ_BAAAPF010000025.1"/>
</dbReference>
<feature type="region of interest" description="Disordered" evidence="1">
    <location>
        <begin position="708"/>
        <end position="728"/>
    </location>
</feature>
<protein>
    <submittedName>
        <fullName evidence="3">MFS transporter</fullName>
    </submittedName>
</protein>
<feature type="transmembrane region" description="Helical" evidence="2">
    <location>
        <begin position="454"/>
        <end position="474"/>
    </location>
</feature>
<evidence type="ECO:0000313" key="4">
    <source>
        <dbReference type="Proteomes" id="UP001500443"/>
    </source>
</evidence>
<feature type="transmembrane region" description="Helical" evidence="2">
    <location>
        <begin position="212"/>
        <end position="239"/>
    </location>
</feature>
<evidence type="ECO:0000256" key="1">
    <source>
        <dbReference type="SAM" id="MobiDB-lite"/>
    </source>
</evidence>